<keyword evidence="4" id="KW-0804">Transcription</keyword>
<evidence type="ECO:0000313" key="6">
    <source>
        <dbReference type="EMBL" id="SDG39650.1"/>
    </source>
</evidence>
<keyword evidence="7" id="KW-1185">Reference proteome</keyword>
<gene>
    <name evidence="6" type="ORF">SAMN05660686_04255</name>
</gene>
<dbReference type="SUPFAM" id="SSF46785">
    <property type="entry name" value="Winged helix' DNA-binding domain"/>
    <property type="match status" value="1"/>
</dbReference>
<dbReference type="InterPro" id="IPR005119">
    <property type="entry name" value="LysR_subst-bd"/>
</dbReference>
<organism evidence="6 7">
    <name type="scientific">Thalassobaculum litoreum DSM 18839</name>
    <dbReference type="NCBI Taxonomy" id="1123362"/>
    <lineage>
        <taxon>Bacteria</taxon>
        <taxon>Pseudomonadati</taxon>
        <taxon>Pseudomonadota</taxon>
        <taxon>Alphaproteobacteria</taxon>
        <taxon>Rhodospirillales</taxon>
        <taxon>Thalassobaculaceae</taxon>
        <taxon>Thalassobaculum</taxon>
    </lineage>
</organism>
<dbReference type="Gene3D" id="1.10.10.10">
    <property type="entry name" value="Winged helix-like DNA-binding domain superfamily/Winged helix DNA-binding domain"/>
    <property type="match status" value="1"/>
</dbReference>
<comment type="caution">
    <text evidence="6">The sequence shown here is derived from an EMBL/GenBank/DDBJ whole genome shotgun (WGS) entry which is preliminary data.</text>
</comment>
<keyword evidence="2" id="KW-0805">Transcription regulation</keyword>
<comment type="similarity">
    <text evidence="1">Belongs to the LysR transcriptional regulatory family.</text>
</comment>
<dbReference type="Proteomes" id="UP000198615">
    <property type="component" value="Unassembled WGS sequence"/>
</dbReference>
<dbReference type="AlphaFoldDB" id="A0A8G2BLG5"/>
<dbReference type="EMBL" id="FNBW01000016">
    <property type="protein sequence ID" value="SDG39650.1"/>
    <property type="molecule type" value="Genomic_DNA"/>
</dbReference>
<dbReference type="Pfam" id="PF03466">
    <property type="entry name" value="LysR_substrate"/>
    <property type="match status" value="1"/>
</dbReference>
<dbReference type="Gene3D" id="3.40.190.10">
    <property type="entry name" value="Periplasmic binding protein-like II"/>
    <property type="match status" value="2"/>
</dbReference>
<dbReference type="GO" id="GO:0000976">
    <property type="term" value="F:transcription cis-regulatory region binding"/>
    <property type="evidence" value="ECO:0007669"/>
    <property type="project" value="TreeGrafter"/>
</dbReference>
<evidence type="ECO:0000256" key="2">
    <source>
        <dbReference type="ARBA" id="ARBA00023015"/>
    </source>
</evidence>
<evidence type="ECO:0000256" key="1">
    <source>
        <dbReference type="ARBA" id="ARBA00009437"/>
    </source>
</evidence>
<dbReference type="InterPro" id="IPR000847">
    <property type="entry name" value="LysR_HTH_N"/>
</dbReference>
<dbReference type="InterPro" id="IPR036388">
    <property type="entry name" value="WH-like_DNA-bd_sf"/>
</dbReference>
<evidence type="ECO:0000256" key="3">
    <source>
        <dbReference type="ARBA" id="ARBA00023125"/>
    </source>
</evidence>
<dbReference type="SUPFAM" id="SSF53850">
    <property type="entry name" value="Periplasmic binding protein-like II"/>
    <property type="match status" value="1"/>
</dbReference>
<reference evidence="6 7" key="1">
    <citation type="submission" date="2016-10" db="EMBL/GenBank/DDBJ databases">
        <authorList>
            <person name="Varghese N."/>
            <person name="Submissions S."/>
        </authorList>
    </citation>
    <scope>NUCLEOTIDE SEQUENCE [LARGE SCALE GENOMIC DNA]</scope>
    <source>
        <strain evidence="6 7">DSM 18839</strain>
    </source>
</reference>
<evidence type="ECO:0000259" key="5">
    <source>
        <dbReference type="PROSITE" id="PS50931"/>
    </source>
</evidence>
<dbReference type="PANTHER" id="PTHR30126">
    <property type="entry name" value="HTH-TYPE TRANSCRIPTIONAL REGULATOR"/>
    <property type="match status" value="1"/>
</dbReference>
<feature type="domain" description="HTH lysR-type" evidence="5">
    <location>
        <begin position="1"/>
        <end position="58"/>
    </location>
</feature>
<dbReference type="PANTHER" id="PTHR30126:SF98">
    <property type="entry name" value="HTH-TYPE TRANSCRIPTIONAL ACTIVATOR BAUR"/>
    <property type="match status" value="1"/>
</dbReference>
<evidence type="ECO:0000313" key="7">
    <source>
        <dbReference type="Proteomes" id="UP000198615"/>
    </source>
</evidence>
<proteinExistence type="inferred from homology"/>
<evidence type="ECO:0000256" key="4">
    <source>
        <dbReference type="ARBA" id="ARBA00023163"/>
    </source>
</evidence>
<name>A0A8G2BLG5_9PROT</name>
<dbReference type="FunFam" id="1.10.10.10:FF:000001">
    <property type="entry name" value="LysR family transcriptional regulator"/>
    <property type="match status" value="1"/>
</dbReference>
<sequence>MNYHHLRYFHEVATVGNLTLAASRLNVSQSALSTQIRQLEERLGYPLFERAGRRLVLTEAGGIALDHAARIFQAGDELVAALEQRGGAVRPLRLGAQSTLSRNFQLRFLRPIIAAGEVDLILSSGNNAGLLDALQALALDIVLTTEAPPRDRFADLIAHRIAGQPVGLYAVPGRLGHASLKEVLVHEPMILPTESSIRTGFDSLVARLEVTPRIAAEVDDMAMVRLLAREGVGVAAAPAVVLADEIEQGIVHAAPFPLDIAESFYAIVARRSFPHPSIATLLEATDAGRSGSEPGAAD</sequence>
<accession>A0A8G2BLG5</accession>
<dbReference type="PROSITE" id="PS50931">
    <property type="entry name" value="HTH_LYSR"/>
    <property type="match status" value="1"/>
</dbReference>
<dbReference type="Pfam" id="PF00126">
    <property type="entry name" value="HTH_1"/>
    <property type="match status" value="1"/>
</dbReference>
<dbReference type="GO" id="GO:0003700">
    <property type="term" value="F:DNA-binding transcription factor activity"/>
    <property type="evidence" value="ECO:0007669"/>
    <property type="project" value="InterPro"/>
</dbReference>
<dbReference type="InterPro" id="IPR036390">
    <property type="entry name" value="WH_DNA-bd_sf"/>
</dbReference>
<dbReference type="PRINTS" id="PR00039">
    <property type="entry name" value="HTHLYSR"/>
</dbReference>
<protein>
    <submittedName>
        <fullName evidence="6">Transcriptional regulator, LysR family</fullName>
    </submittedName>
</protein>
<keyword evidence="3" id="KW-0238">DNA-binding</keyword>